<dbReference type="SUPFAM" id="SSF89009">
    <property type="entry name" value="GAT-like domain"/>
    <property type="match status" value="1"/>
</dbReference>
<protein>
    <recommendedName>
        <fullName evidence="20">Phosphatidylinositol-binding clathrin assembly protein</fullName>
    </recommendedName>
</protein>
<evidence type="ECO:0000256" key="10">
    <source>
        <dbReference type="ARBA" id="ARBA00022583"/>
    </source>
</evidence>
<evidence type="ECO:0000256" key="17">
    <source>
        <dbReference type="ARBA" id="ARBA00023329"/>
    </source>
</evidence>
<dbReference type="FunFam" id="1.25.40.90:FF:000001">
    <property type="entry name" value="phosphatidylinositol-binding clathrin assembly protein-like isoform X1"/>
    <property type="match status" value="1"/>
</dbReference>
<evidence type="ECO:0000256" key="4">
    <source>
        <dbReference type="ARBA" id="ARBA00004555"/>
    </source>
</evidence>
<keyword evidence="15" id="KW-0168">Coated pit</keyword>
<dbReference type="GO" id="GO:0005634">
    <property type="term" value="C:nucleus"/>
    <property type="evidence" value="ECO:0007669"/>
    <property type="project" value="UniProtKB-SubCell"/>
</dbReference>
<dbReference type="SUPFAM" id="SSF48464">
    <property type="entry name" value="ENTH/VHS domain"/>
    <property type="match status" value="1"/>
</dbReference>
<dbReference type="GO" id="GO:0005794">
    <property type="term" value="C:Golgi apparatus"/>
    <property type="evidence" value="ECO:0007669"/>
    <property type="project" value="UniProtKB-SubCell"/>
</dbReference>
<keyword evidence="21" id="KW-0175">Coiled coil</keyword>
<keyword evidence="10" id="KW-0254">Endocytosis</keyword>
<dbReference type="GO" id="GO:0072583">
    <property type="term" value="P:clathrin-dependent endocytosis"/>
    <property type="evidence" value="ECO:0007669"/>
    <property type="project" value="InterPro"/>
</dbReference>
<dbReference type="InterPro" id="IPR008942">
    <property type="entry name" value="ENTH_VHS"/>
</dbReference>
<dbReference type="SMART" id="SM00273">
    <property type="entry name" value="ENTH"/>
    <property type="match status" value="1"/>
</dbReference>
<keyword evidence="17" id="KW-0968">Cytoplasmic vesicle</keyword>
<comment type="similarity">
    <text evidence="6">Belongs to the PICALM/SNAP91 family.</text>
</comment>
<evidence type="ECO:0000256" key="15">
    <source>
        <dbReference type="ARBA" id="ARBA00023176"/>
    </source>
</evidence>
<keyword evidence="24" id="KW-1185">Reference proteome</keyword>
<dbReference type="Ensembl" id="ENSACLT00000052664.1">
    <property type="protein sequence ID" value="ENSACLP00000052774.1"/>
    <property type="gene ID" value="ENSACLG00000022481.2"/>
</dbReference>
<feature type="coiled-coil region" evidence="21">
    <location>
        <begin position="275"/>
        <end position="341"/>
    </location>
</feature>
<evidence type="ECO:0000256" key="3">
    <source>
        <dbReference type="ARBA" id="ARBA00004236"/>
    </source>
</evidence>
<dbReference type="GO" id="GO:0032050">
    <property type="term" value="F:clathrin heavy chain binding"/>
    <property type="evidence" value="ECO:0007669"/>
    <property type="project" value="TreeGrafter"/>
</dbReference>
<evidence type="ECO:0000256" key="16">
    <source>
        <dbReference type="ARBA" id="ARBA00023242"/>
    </source>
</evidence>
<evidence type="ECO:0000259" key="22">
    <source>
        <dbReference type="PROSITE" id="PS50942"/>
    </source>
</evidence>
<evidence type="ECO:0000256" key="1">
    <source>
        <dbReference type="ARBA" id="ARBA00004123"/>
    </source>
</evidence>
<dbReference type="PROSITE" id="PS50942">
    <property type="entry name" value="ENTH"/>
    <property type="match status" value="1"/>
</dbReference>
<comment type="function">
    <text evidence="18">Cytoplasmic adapter protein that plays a critical role in clathrin-mediated endocytosis which is important in processes such as internalization of cell receptors, synaptic transmission or removal of apoptotic cells. Recruits AP-2 and attaches clathrin triskelions to the cytoplasmic side of plasma membrane leading to clathrin-coated vesicles (CCVs) assembly. Furthermore, regulates clathrin-coated vesicle size and maturation by directly sensing and driving membrane curvature. In addition to binding to clathrin, mediates the endocytosis of small R-SNARES (Soluble NSF Attachment Protein REceptors) between plasma membranes and endosomes including VAMP2, VAMP3, VAMP4, VAMP7 or VAMP8. In turn, PICALM-dependent SNARE endocytosis is required for the formation and maturation of autophagic precursors. Modulates thereby autophagy and the turnover of autophagy substrates such as MAPT/TAU or amyloid precursor protein cleaved C-terminal fragment (APP-CTF).</text>
</comment>
<organism evidence="23 24">
    <name type="scientific">Astatotilapia calliptera</name>
    <name type="common">Eastern happy</name>
    <name type="synonym">Chromis callipterus</name>
    <dbReference type="NCBI Taxonomy" id="8154"/>
    <lineage>
        <taxon>Eukaryota</taxon>
        <taxon>Metazoa</taxon>
        <taxon>Chordata</taxon>
        <taxon>Craniata</taxon>
        <taxon>Vertebrata</taxon>
        <taxon>Euteleostomi</taxon>
        <taxon>Actinopterygii</taxon>
        <taxon>Neopterygii</taxon>
        <taxon>Teleostei</taxon>
        <taxon>Neoteleostei</taxon>
        <taxon>Acanthomorphata</taxon>
        <taxon>Ovalentaria</taxon>
        <taxon>Cichlomorphae</taxon>
        <taxon>Cichliformes</taxon>
        <taxon>Cichlidae</taxon>
        <taxon>African cichlids</taxon>
        <taxon>Pseudocrenilabrinae</taxon>
        <taxon>Haplochromini</taxon>
        <taxon>Astatotilapia</taxon>
    </lineage>
</organism>
<dbReference type="InterPro" id="IPR045192">
    <property type="entry name" value="AP180-like"/>
</dbReference>
<dbReference type="PANTHER" id="PTHR22951:SF11">
    <property type="entry name" value="ENTH DOMAIN-CONTAINING PROTEIN"/>
    <property type="match status" value="1"/>
</dbReference>
<comment type="subunit">
    <text evidence="19">Binds to clathrin; involves primarily the C-terminal sequences, but the full-length protein is required for full binding capacity. Binds phosphatidylinositol 4,5- bisphosphate. Interacts with PIMREG; this interaction may change the subcellular location into the nucleus. Interacts with AP2A1 (via its alpha-appendage domain). Interacts (via N-terminus) with VAMP2; VAMP3; VAMP7 and VAMP8 (Via N-terminus). Interacts with LC3/MAP1LC3A.</text>
</comment>
<reference evidence="23 24" key="1">
    <citation type="submission" date="2018-05" db="EMBL/GenBank/DDBJ databases">
        <authorList>
            <person name="Datahose"/>
        </authorList>
    </citation>
    <scope>NUCLEOTIDE SEQUENCE</scope>
</reference>
<evidence type="ECO:0000256" key="7">
    <source>
        <dbReference type="ARBA" id="ARBA00022475"/>
    </source>
</evidence>
<dbReference type="Pfam" id="PF07651">
    <property type="entry name" value="ANTH"/>
    <property type="match status" value="1"/>
</dbReference>
<evidence type="ECO:0000256" key="21">
    <source>
        <dbReference type="SAM" id="Coils"/>
    </source>
</evidence>
<keyword evidence="11" id="KW-0832">Ubl conjugation</keyword>
<evidence type="ECO:0000256" key="19">
    <source>
        <dbReference type="ARBA" id="ARBA00061829"/>
    </source>
</evidence>
<dbReference type="GO" id="GO:0048268">
    <property type="term" value="P:clathrin coat assembly"/>
    <property type="evidence" value="ECO:0007669"/>
    <property type="project" value="InterPro"/>
</dbReference>
<dbReference type="GO" id="GO:0016185">
    <property type="term" value="P:synaptic vesicle budding from presynaptic endocytic zone membrane"/>
    <property type="evidence" value="ECO:0007669"/>
    <property type="project" value="TreeGrafter"/>
</dbReference>
<evidence type="ECO:0000256" key="12">
    <source>
        <dbReference type="ARBA" id="ARBA00022990"/>
    </source>
</evidence>
<dbReference type="GeneTree" id="ENSGT00950000183068"/>
<evidence type="ECO:0000256" key="11">
    <source>
        <dbReference type="ARBA" id="ARBA00022843"/>
    </source>
</evidence>
<keyword evidence="16" id="KW-0539">Nucleus</keyword>
<evidence type="ECO:0000256" key="13">
    <source>
        <dbReference type="ARBA" id="ARBA00023034"/>
    </source>
</evidence>
<keyword evidence="7" id="KW-1003">Cell membrane</keyword>
<dbReference type="CDD" id="cd16985">
    <property type="entry name" value="ANTH_N_AP180"/>
    <property type="match status" value="1"/>
</dbReference>
<evidence type="ECO:0000256" key="9">
    <source>
        <dbReference type="ARBA" id="ARBA00022553"/>
    </source>
</evidence>
<dbReference type="Gene3D" id="1.20.58.150">
    <property type="entry name" value="ANTH domain"/>
    <property type="match status" value="1"/>
</dbReference>
<dbReference type="GO" id="GO:0005905">
    <property type="term" value="C:clathrin-coated pit"/>
    <property type="evidence" value="ECO:0007669"/>
    <property type="project" value="UniProtKB-SubCell"/>
</dbReference>
<dbReference type="GO" id="GO:0000149">
    <property type="term" value="F:SNARE binding"/>
    <property type="evidence" value="ECO:0007669"/>
    <property type="project" value="TreeGrafter"/>
</dbReference>
<dbReference type="Proteomes" id="UP000265100">
    <property type="component" value="Chromosome 3"/>
</dbReference>
<dbReference type="InterPro" id="IPR013809">
    <property type="entry name" value="ENTH"/>
</dbReference>
<sequence>MSGQSITDRITAAQHSMTGSAISKAVCKATTHEVSGPKKKHLDYLIHCTNEMNVNIPQLADTLFERTANSSWVVVFKALITTHHLMMYGNERFIQYLASRNTLFNLNNFLDKGALQGYDMSTFIRRYSRYLNEKAMSYRLVAVDFTKMKRGIDGVMRTMNTEKLIKTLPIIQNQLDALLDFQANPNELTNGVINSAFMLLFKDSIRLFAAYNEGVINLLEKYFDMKKNQCKDALDIYKKFLYRMTKLSEFLKVAEQVGIDQGDIPDLSQAPSSLLEALEQHLASLEGKKTKELNADTRASTLSNAVSSLSSTGMSFSRMDEKEKQQALEEEQARLQALKVTNFILFGQIVSGSKQGRVRAAAAERPAAAVLDLAFCSVFLPACMPLLAAIPIKNAVFLHTHLTRLFTLISSSGFDALGDLLKPTVPTHTAPPPPPPQVAIHHGGKLLANDLDSSLANLVGSEPDMQWNQLGEKKLTGGQNWQNKTMSTTQWSPAPMAPQPMPVPHVVRRPTHAQIPSCYKELCNLNILPKGVHRGVCKSWKSWIILVYHKNKSYLLIWHFWHHSCLVLYFRLTKLTSSDFENNVTRCPQQLQTGPSWADWRETKLQVWKRKQKTK</sequence>
<evidence type="ECO:0000313" key="23">
    <source>
        <dbReference type="Ensembl" id="ENSACLP00000052774.1"/>
    </source>
</evidence>
<reference evidence="24" key="2">
    <citation type="submission" date="2023-03" db="EMBL/GenBank/DDBJ databases">
        <authorList>
            <consortium name="Wellcome Sanger Institute Data Sharing"/>
        </authorList>
    </citation>
    <scope>NUCLEOTIDE SEQUENCE [LARGE SCALE GENOMIC DNA]</scope>
</reference>
<evidence type="ECO:0000256" key="2">
    <source>
        <dbReference type="ARBA" id="ARBA00004132"/>
    </source>
</evidence>
<dbReference type="GO" id="GO:0008021">
    <property type="term" value="C:synaptic vesicle"/>
    <property type="evidence" value="ECO:0007669"/>
    <property type="project" value="TreeGrafter"/>
</dbReference>
<accession>A0AAX7T7A5</accession>
<dbReference type="InterPro" id="IPR011417">
    <property type="entry name" value="ANTH_dom"/>
</dbReference>
<keyword evidence="14" id="KW-0472">Membrane</keyword>
<evidence type="ECO:0000313" key="24">
    <source>
        <dbReference type="Proteomes" id="UP000265100"/>
    </source>
</evidence>
<evidence type="ECO:0000256" key="20">
    <source>
        <dbReference type="ARBA" id="ARBA00068054"/>
    </source>
</evidence>
<dbReference type="GO" id="GO:0005546">
    <property type="term" value="F:phosphatidylinositol-4,5-bisphosphate binding"/>
    <property type="evidence" value="ECO:0007669"/>
    <property type="project" value="TreeGrafter"/>
</dbReference>
<evidence type="ECO:0000256" key="5">
    <source>
        <dbReference type="ARBA" id="ARBA00004600"/>
    </source>
</evidence>
<feature type="domain" description="ENTH" evidence="22">
    <location>
        <begin position="14"/>
        <end position="145"/>
    </location>
</feature>
<dbReference type="Gene3D" id="1.25.40.90">
    <property type="match status" value="1"/>
</dbReference>
<dbReference type="GO" id="GO:0030136">
    <property type="term" value="C:clathrin-coated vesicle"/>
    <property type="evidence" value="ECO:0007669"/>
    <property type="project" value="UniProtKB-SubCell"/>
</dbReference>
<keyword evidence="13" id="KW-0333">Golgi apparatus</keyword>
<dbReference type="PANTHER" id="PTHR22951">
    <property type="entry name" value="CLATHRIN ASSEMBLY PROTEIN"/>
    <property type="match status" value="1"/>
</dbReference>
<dbReference type="InterPro" id="IPR014712">
    <property type="entry name" value="ANTH_dom_sf"/>
</dbReference>
<evidence type="ECO:0000256" key="6">
    <source>
        <dbReference type="ARBA" id="ARBA00008011"/>
    </source>
</evidence>
<reference evidence="23" key="3">
    <citation type="submission" date="2025-08" db="UniProtKB">
        <authorList>
            <consortium name="Ensembl"/>
        </authorList>
    </citation>
    <scope>IDENTIFICATION</scope>
</reference>
<keyword evidence="12" id="KW-0007">Acetylation</keyword>
<keyword evidence="8" id="KW-1017">Isopeptide bond</keyword>
<evidence type="ECO:0000256" key="14">
    <source>
        <dbReference type="ARBA" id="ARBA00023136"/>
    </source>
</evidence>
<dbReference type="GO" id="GO:0098894">
    <property type="term" value="C:extrinsic component of presynaptic endocytic zone membrane"/>
    <property type="evidence" value="ECO:0007669"/>
    <property type="project" value="TreeGrafter"/>
</dbReference>
<dbReference type="FunFam" id="1.20.58.150:FF:000001">
    <property type="entry name" value="phosphatidylinositol-binding clathrin assembly protein-like isoform X1"/>
    <property type="match status" value="1"/>
</dbReference>
<reference evidence="23" key="4">
    <citation type="submission" date="2025-09" db="UniProtKB">
        <authorList>
            <consortium name="Ensembl"/>
        </authorList>
    </citation>
    <scope>IDENTIFICATION</scope>
</reference>
<evidence type="ECO:0000256" key="8">
    <source>
        <dbReference type="ARBA" id="ARBA00022499"/>
    </source>
</evidence>
<dbReference type="AlphaFoldDB" id="A0AAX7T7A5"/>
<comment type="subcellular location">
    <subcellularLocation>
        <location evidence="3">Cell membrane</location>
    </subcellularLocation>
    <subcellularLocation>
        <location evidence="2">Cytoplasmic vesicle</location>
        <location evidence="2">Clathrin-coated vesicle</location>
    </subcellularLocation>
    <subcellularLocation>
        <location evidence="4">Golgi apparatus</location>
    </subcellularLocation>
    <subcellularLocation>
        <location evidence="5">Membrane</location>
        <location evidence="5">Clathrin-coated pit</location>
    </subcellularLocation>
    <subcellularLocation>
        <location evidence="1">Nucleus</location>
    </subcellularLocation>
</comment>
<name>A0AAX7T7A5_ASTCA</name>
<keyword evidence="9" id="KW-0597">Phosphoprotein</keyword>
<dbReference type="GO" id="GO:0005545">
    <property type="term" value="F:1-phosphatidylinositol binding"/>
    <property type="evidence" value="ECO:0007669"/>
    <property type="project" value="InterPro"/>
</dbReference>
<proteinExistence type="inferred from homology"/>
<evidence type="ECO:0000256" key="18">
    <source>
        <dbReference type="ARBA" id="ARBA00055144"/>
    </source>
</evidence>